<dbReference type="OrthoDB" id="153551at2"/>
<gene>
    <name evidence="2" type="ORF">F3087_22515</name>
</gene>
<dbReference type="Gene3D" id="3.30.300.130">
    <property type="entry name" value="Fe-S cluster assembly (FSCA)"/>
    <property type="match status" value="1"/>
</dbReference>
<keyword evidence="3" id="KW-1185">Reference proteome</keyword>
<proteinExistence type="predicted"/>
<dbReference type="AlphaFoldDB" id="A0A5N0EAW0"/>
<evidence type="ECO:0000313" key="3">
    <source>
        <dbReference type="Proteomes" id="UP000323876"/>
    </source>
</evidence>
<dbReference type="Proteomes" id="UP000323876">
    <property type="component" value="Unassembled WGS sequence"/>
</dbReference>
<dbReference type="Pfam" id="PF01883">
    <property type="entry name" value="FeS_assembly_P"/>
    <property type="match status" value="1"/>
</dbReference>
<evidence type="ECO:0000313" key="2">
    <source>
        <dbReference type="EMBL" id="KAA8886557.1"/>
    </source>
</evidence>
<name>A0A5N0EAW0_9NOCA</name>
<comment type="caution">
    <text evidence="2">The sequence shown here is derived from an EMBL/GenBank/DDBJ whole genome shotgun (WGS) entry which is preliminary data.</text>
</comment>
<dbReference type="EMBL" id="VXLC01000011">
    <property type="protein sequence ID" value="KAA8886557.1"/>
    <property type="molecule type" value="Genomic_DNA"/>
</dbReference>
<accession>A0A5N0EAW0</accession>
<dbReference type="RefSeq" id="WP_150404021.1">
    <property type="nucleotide sequence ID" value="NZ_JBHJYQ010000009.1"/>
</dbReference>
<sequence length="243" mass="26428">MTTVAQTKTVAERVWAALDTVRDPELDEPVTTLRFVTEVRVLDGREVVIRLRLPAYFCAPNFAYLMVADAHDAVAALPEVDAVTVLLEDHFAAEQINAGVADGAGFTGSFPGEATRELDELRKTFQRKAYIAALERVVRKLSAADRMTDAPLELTLGDVPDGRERTSLLRRRAAIGLGNDPGAMLLVDEHGAALQSGDLAIRLRYARAVRVSIEGNAHFCRGLLATRYGETSSTTTYENGAGR</sequence>
<protein>
    <submittedName>
        <fullName evidence="2">Iron-sulfur cluster assembly protein</fullName>
    </submittedName>
</protein>
<evidence type="ECO:0000259" key="1">
    <source>
        <dbReference type="Pfam" id="PF01883"/>
    </source>
</evidence>
<organism evidence="2 3">
    <name type="scientific">Nocardia colli</name>
    <dbReference type="NCBI Taxonomy" id="2545717"/>
    <lineage>
        <taxon>Bacteria</taxon>
        <taxon>Bacillati</taxon>
        <taxon>Actinomycetota</taxon>
        <taxon>Actinomycetes</taxon>
        <taxon>Mycobacteriales</taxon>
        <taxon>Nocardiaceae</taxon>
        <taxon>Nocardia</taxon>
    </lineage>
</organism>
<dbReference type="SUPFAM" id="SSF117916">
    <property type="entry name" value="Fe-S cluster assembly (FSCA) domain-like"/>
    <property type="match status" value="1"/>
</dbReference>
<feature type="domain" description="MIP18 family-like" evidence="1">
    <location>
        <begin position="12"/>
        <end position="85"/>
    </location>
</feature>
<dbReference type="InterPro" id="IPR002744">
    <property type="entry name" value="MIP18-like"/>
</dbReference>
<dbReference type="InterPro" id="IPR034904">
    <property type="entry name" value="FSCA_dom_sf"/>
</dbReference>
<reference evidence="2 3" key="1">
    <citation type="submission" date="2019-09" db="EMBL/GenBank/DDBJ databases">
        <authorList>
            <person name="Wang X."/>
        </authorList>
    </citation>
    <scope>NUCLEOTIDE SEQUENCE [LARGE SCALE GENOMIC DNA]</scope>
    <source>
        <strain evidence="2 3">CICC 11023</strain>
    </source>
</reference>